<keyword evidence="4" id="KW-0540">Nuclease</keyword>
<dbReference type="EnsemblMetazoa" id="Aqu2.1.02219_001">
    <property type="protein sequence ID" value="Aqu2.1.02219_001"/>
    <property type="gene ID" value="Aqu2.1.02219"/>
</dbReference>
<evidence type="ECO:0000256" key="1">
    <source>
        <dbReference type="ARBA" id="ARBA00001968"/>
    </source>
</evidence>
<evidence type="ECO:0000256" key="7">
    <source>
        <dbReference type="ARBA" id="ARBA00023242"/>
    </source>
</evidence>
<evidence type="ECO:0000259" key="8">
    <source>
        <dbReference type="Pfam" id="PF13359"/>
    </source>
</evidence>
<evidence type="ECO:0000256" key="2">
    <source>
        <dbReference type="ARBA" id="ARBA00004123"/>
    </source>
</evidence>
<evidence type="ECO:0000256" key="6">
    <source>
        <dbReference type="ARBA" id="ARBA00022801"/>
    </source>
</evidence>
<comment type="subcellular location">
    <subcellularLocation>
        <location evidence="2">Nucleus</location>
    </subcellularLocation>
</comment>
<reference evidence="9" key="1">
    <citation type="submission" date="2017-05" db="UniProtKB">
        <authorList>
            <consortium name="EnsemblMetazoa"/>
        </authorList>
    </citation>
    <scope>IDENTIFICATION</scope>
</reference>
<comment type="similarity">
    <text evidence="3">Belongs to the HARBI1 family.</text>
</comment>
<dbReference type="InParanoid" id="A0A1X7SJI0"/>
<dbReference type="InterPro" id="IPR045249">
    <property type="entry name" value="HARBI1-like"/>
</dbReference>
<dbReference type="eggNOG" id="KOG4585">
    <property type="taxonomic scope" value="Eukaryota"/>
</dbReference>
<keyword evidence="7" id="KW-0539">Nucleus</keyword>
<dbReference type="Pfam" id="PF13359">
    <property type="entry name" value="DDE_Tnp_4"/>
    <property type="match status" value="1"/>
</dbReference>
<sequence>MKFSIKFSSGDALKEVVEGFHSHWGFPNCAGATDGSHIPMAASVDYHSDYYNRKGWYSMFVQAVADRLPGSVHEARVSANSPIYMKGIDGKLFSNITRKVDKRDVPIVVLGDSAYSLLSWLMKPFPHTTLSEEQRYIYCLSRARIVIENAFRRLQSRWRCLMKKRKVKPDNIAIKIMAGCVLHNICEIHGEEFDNVAKWE</sequence>
<feature type="domain" description="DDE Tnp4" evidence="8">
    <location>
        <begin position="34"/>
        <end position="184"/>
    </location>
</feature>
<dbReference type="GO" id="GO:0046872">
    <property type="term" value="F:metal ion binding"/>
    <property type="evidence" value="ECO:0007669"/>
    <property type="project" value="UniProtKB-KW"/>
</dbReference>
<protein>
    <recommendedName>
        <fullName evidence="8">DDE Tnp4 domain-containing protein</fullName>
    </recommendedName>
</protein>
<accession>A0A1X7SJI0</accession>
<dbReference type="OMA" id="CHDASAY"/>
<dbReference type="InterPro" id="IPR027806">
    <property type="entry name" value="HARBI1_dom"/>
</dbReference>
<organism evidence="9">
    <name type="scientific">Amphimedon queenslandica</name>
    <name type="common">Sponge</name>
    <dbReference type="NCBI Taxonomy" id="400682"/>
    <lineage>
        <taxon>Eukaryota</taxon>
        <taxon>Metazoa</taxon>
        <taxon>Porifera</taxon>
        <taxon>Demospongiae</taxon>
        <taxon>Heteroscleromorpha</taxon>
        <taxon>Haplosclerida</taxon>
        <taxon>Niphatidae</taxon>
        <taxon>Amphimedon</taxon>
    </lineage>
</organism>
<dbReference type="OrthoDB" id="2668416at2759"/>
<comment type="cofactor">
    <cofactor evidence="1">
        <name>a divalent metal cation</name>
        <dbReference type="ChEBI" id="CHEBI:60240"/>
    </cofactor>
</comment>
<keyword evidence="6" id="KW-0378">Hydrolase</keyword>
<dbReference type="GO" id="GO:0016787">
    <property type="term" value="F:hydrolase activity"/>
    <property type="evidence" value="ECO:0007669"/>
    <property type="project" value="UniProtKB-KW"/>
</dbReference>
<keyword evidence="5" id="KW-0479">Metal-binding</keyword>
<evidence type="ECO:0000256" key="4">
    <source>
        <dbReference type="ARBA" id="ARBA00022722"/>
    </source>
</evidence>
<dbReference type="PANTHER" id="PTHR22930:SF85">
    <property type="entry name" value="GH03217P-RELATED"/>
    <property type="match status" value="1"/>
</dbReference>
<name>A0A1X7SJI0_AMPQE</name>
<dbReference type="GO" id="GO:0005634">
    <property type="term" value="C:nucleus"/>
    <property type="evidence" value="ECO:0007669"/>
    <property type="project" value="UniProtKB-SubCell"/>
</dbReference>
<dbReference type="GO" id="GO:0004518">
    <property type="term" value="F:nuclease activity"/>
    <property type="evidence" value="ECO:0007669"/>
    <property type="project" value="UniProtKB-KW"/>
</dbReference>
<evidence type="ECO:0000256" key="5">
    <source>
        <dbReference type="ARBA" id="ARBA00022723"/>
    </source>
</evidence>
<dbReference type="AlphaFoldDB" id="A0A1X7SJI0"/>
<evidence type="ECO:0000256" key="3">
    <source>
        <dbReference type="ARBA" id="ARBA00006958"/>
    </source>
</evidence>
<dbReference type="PANTHER" id="PTHR22930">
    <property type="match status" value="1"/>
</dbReference>
<proteinExistence type="inferred from homology"/>
<evidence type="ECO:0000313" key="9">
    <source>
        <dbReference type="EnsemblMetazoa" id="Aqu2.1.02219_001"/>
    </source>
</evidence>